<dbReference type="CDD" id="cd23995">
    <property type="entry name" value="Seipin_BSCL2_like"/>
    <property type="match status" value="1"/>
</dbReference>
<evidence type="ECO:0000313" key="10">
    <source>
        <dbReference type="Proteomes" id="UP000318582"/>
    </source>
</evidence>
<feature type="region of interest" description="Disordered" evidence="7">
    <location>
        <begin position="504"/>
        <end position="569"/>
    </location>
</feature>
<keyword evidence="4 8" id="KW-1133">Transmembrane helix</keyword>
<dbReference type="Proteomes" id="UP000318582">
    <property type="component" value="Unassembled WGS sequence"/>
</dbReference>
<reference evidence="9 10" key="1">
    <citation type="journal article" date="2019" name="Sci. Rep.">
        <title>Comparative genomics of chytrid fungi reveal insights into the obligate biotrophic and pathogenic lifestyle of Synchytrium endobioticum.</title>
        <authorList>
            <person name="van de Vossenberg B.T.L.H."/>
            <person name="Warris S."/>
            <person name="Nguyen H.D.T."/>
            <person name="van Gent-Pelzer M.P.E."/>
            <person name="Joly D.L."/>
            <person name="van de Geest H.C."/>
            <person name="Bonants P.J.M."/>
            <person name="Smith D.S."/>
            <person name="Levesque C.A."/>
            <person name="van der Lee T.A.J."/>
        </authorList>
    </citation>
    <scope>NUCLEOTIDE SEQUENCE [LARGE SCALE GENOMIC DNA]</scope>
    <source>
        <strain evidence="9 10">CBS 809.83</strain>
    </source>
</reference>
<evidence type="ECO:0000256" key="3">
    <source>
        <dbReference type="ARBA" id="ARBA00022824"/>
    </source>
</evidence>
<sequence length="595" mass="64244">MIRDVSPWKFARYITNPIHSLTEPYVRLGYDGLTSTKTQRVALNTAIFGAVFAALLSIAVAVYALFYCVYIPQVTWVIPVYMQYGSPGTISQPQAYVDFTGGRARQQSAYLTPEQHYDLALELVVPDSDRNFELGNFMVRIDLYTKDNKTTASSSRPATLEYRTPLLRTMRTLWNGLPLLLGLSKEAQTVKLLLLEKYEEMQASPIHHALIHLSDARLQLYETRLHIDANFQGLRYFMYHWQATTGAVFVAGFMFWGTLMCFMGWRLLLSLFKSRDATDGGSASSSTGEQGSRTPSVEGNVDQGAKANGEFIVGDRHDSEDNDAFNPPPSVIHTAHLMASPRSISSAPSYHSGHPPFGSPPQYAVHTSPPPSFDGRISPYQGRGSAYSYAFPYSSAGYAGTGLLPFTGYTSVSALRAAVVGSADAGTSPSTFSGLSGPVQSLTPLPPPLTAPLEETIGHKSSTHGSHLPRDDTNVTLDMPFLAEDLSLSDSSTAGLRLRRRSTLGGDAVGGQESDVLLEDGGPSGDSSDAFAQDVPVAAEDLKNASHLGDSEATQSNMQQRPDVELSADDQVIVVNASLTSMGKVDNDTGTNGNS</sequence>
<keyword evidence="3" id="KW-0256">Endoplasmic reticulum</keyword>
<keyword evidence="6 8" id="KW-0472">Membrane</keyword>
<dbReference type="GO" id="GO:0140042">
    <property type="term" value="P:lipid droplet formation"/>
    <property type="evidence" value="ECO:0007669"/>
    <property type="project" value="UniProtKB-ARBA"/>
</dbReference>
<dbReference type="Pfam" id="PF06775">
    <property type="entry name" value="Seipin"/>
    <property type="match status" value="1"/>
</dbReference>
<proteinExistence type="predicted"/>
<dbReference type="InterPro" id="IPR009617">
    <property type="entry name" value="Seipin"/>
</dbReference>
<dbReference type="EMBL" id="QEAQ01000033">
    <property type="protein sequence ID" value="TPX58743.1"/>
    <property type="molecule type" value="Genomic_DNA"/>
</dbReference>
<dbReference type="GO" id="GO:0005789">
    <property type="term" value="C:endoplasmic reticulum membrane"/>
    <property type="evidence" value="ECO:0007669"/>
    <property type="project" value="UniProtKB-SubCell"/>
</dbReference>
<evidence type="ECO:0000256" key="6">
    <source>
        <dbReference type="ARBA" id="ARBA00023136"/>
    </source>
</evidence>
<evidence type="ECO:0000256" key="5">
    <source>
        <dbReference type="ARBA" id="ARBA00023098"/>
    </source>
</evidence>
<dbReference type="GO" id="GO:0006629">
    <property type="term" value="P:lipid metabolic process"/>
    <property type="evidence" value="ECO:0007669"/>
    <property type="project" value="UniProtKB-KW"/>
</dbReference>
<dbReference type="AlphaFoldDB" id="A0A507E3U9"/>
<accession>A0A507E3U9</accession>
<feature type="region of interest" description="Disordered" evidence="7">
    <location>
        <begin position="344"/>
        <end position="371"/>
    </location>
</feature>
<keyword evidence="10" id="KW-1185">Reference proteome</keyword>
<evidence type="ECO:0000313" key="9">
    <source>
        <dbReference type="EMBL" id="TPX58743.1"/>
    </source>
</evidence>
<evidence type="ECO:0000256" key="4">
    <source>
        <dbReference type="ARBA" id="ARBA00022989"/>
    </source>
</evidence>
<feature type="transmembrane region" description="Helical" evidence="8">
    <location>
        <begin position="41"/>
        <end position="66"/>
    </location>
</feature>
<evidence type="ECO:0008006" key="11">
    <source>
        <dbReference type="Google" id="ProtNLM"/>
    </source>
</evidence>
<comment type="caution">
    <text evidence="9">The sequence shown here is derived from an EMBL/GenBank/DDBJ whole genome shotgun (WGS) entry which is preliminary data.</text>
</comment>
<keyword evidence="2 8" id="KW-0812">Transmembrane</keyword>
<gene>
    <name evidence="9" type="ORF">PhCBS80983_g02924</name>
</gene>
<comment type="subcellular location">
    <subcellularLocation>
        <location evidence="1">Endoplasmic reticulum membrane</location>
        <topology evidence="1">Multi-pass membrane protein</topology>
    </subcellularLocation>
</comment>
<dbReference type="STRING" id="109895.A0A507E3U9"/>
<organism evidence="9 10">
    <name type="scientific">Powellomyces hirtus</name>
    <dbReference type="NCBI Taxonomy" id="109895"/>
    <lineage>
        <taxon>Eukaryota</taxon>
        <taxon>Fungi</taxon>
        <taxon>Fungi incertae sedis</taxon>
        <taxon>Chytridiomycota</taxon>
        <taxon>Chytridiomycota incertae sedis</taxon>
        <taxon>Chytridiomycetes</taxon>
        <taxon>Spizellomycetales</taxon>
        <taxon>Powellomycetaceae</taxon>
        <taxon>Powellomyces</taxon>
    </lineage>
</organism>
<protein>
    <recommendedName>
        <fullName evidence="11">Seipin</fullName>
    </recommendedName>
</protein>
<feature type="region of interest" description="Disordered" evidence="7">
    <location>
        <begin position="278"/>
        <end position="304"/>
    </location>
</feature>
<dbReference type="PANTHER" id="PTHR21212:SF0">
    <property type="entry name" value="SEIPIN"/>
    <property type="match status" value="1"/>
</dbReference>
<evidence type="ECO:0000256" key="2">
    <source>
        <dbReference type="ARBA" id="ARBA00022692"/>
    </source>
</evidence>
<evidence type="ECO:0000256" key="7">
    <source>
        <dbReference type="SAM" id="MobiDB-lite"/>
    </source>
</evidence>
<dbReference type="PANTHER" id="PTHR21212">
    <property type="entry name" value="BERNARDINELLI-SEIP CONGENITAL LIPODYSTROPHY 2 HOMOLOG BSCL2 PROTEIN"/>
    <property type="match status" value="1"/>
</dbReference>
<feature type="transmembrane region" description="Helical" evidence="8">
    <location>
        <begin position="239"/>
        <end position="265"/>
    </location>
</feature>
<evidence type="ECO:0000256" key="1">
    <source>
        <dbReference type="ARBA" id="ARBA00004477"/>
    </source>
</evidence>
<name>A0A507E3U9_9FUNG</name>
<keyword evidence="5" id="KW-0443">Lipid metabolism</keyword>
<feature type="compositionally biased region" description="Low complexity" evidence="7">
    <location>
        <begin position="279"/>
        <end position="288"/>
    </location>
</feature>
<evidence type="ECO:0000256" key="8">
    <source>
        <dbReference type="SAM" id="Phobius"/>
    </source>
</evidence>